<feature type="compositionally biased region" description="Low complexity" evidence="1">
    <location>
        <begin position="121"/>
        <end position="141"/>
    </location>
</feature>
<organism evidence="2 3">
    <name type="scientific">Penicillium cosmopolitanum</name>
    <dbReference type="NCBI Taxonomy" id="1131564"/>
    <lineage>
        <taxon>Eukaryota</taxon>
        <taxon>Fungi</taxon>
        <taxon>Dikarya</taxon>
        <taxon>Ascomycota</taxon>
        <taxon>Pezizomycotina</taxon>
        <taxon>Eurotiomycetes</taxon>
        <taxon>Eurotiomycetidae</taxon>
        <taxon>Eurotiales</taxon>
        <taxon>Aspergillaceae</taxon>
        <taxon>Penicillium</taxon>
    </lineage>
</organism>
<name>A0A9W9VZS6_9EURO</name>
<evidence type="ECO:0000313" key="3">
    <source>
        <dbReference type="Proteomes" id="UP001147747"/>
    </source>
</evidence>
<dbReference type="Proteomes" id="UP001147747">
    <property type="component" value="Unassembled WGS sequence"/>
</dbReference>
<dbReference type="GeneID" id="81371433"/>
<dbReference type="RefSeq" id="XP_056488004.1">
    <property type="nucleotide sequence ID" value="XM_056632453.1"/>
</dbReference>
<reference evidence="2" key="1">
    <citation type="submission" date="2022-12" db="EMBL/GenBank/DDBJ databases">
        <authorList>
            <person name="Petersen C."/>
        </authorList>
    </citation>
    <scope>NUCLEOTIDE SEQUENCE</scope>
    <source>
        <strain evidence="2">IBT 29677</strain>
    </source>
</reference>
<reference evidence="2" key="2">
    <citation type="journal article" date="2023" name="IMA Fungus">
        <title>Comparative genomic study of the Penicillium genus elucidates a diverse pangenome and 15 lateral gene transfer events.</title>
        <authorList>
            <person name="Petersen C."/>
            <person name="Sorensen T."/>
            <person name="Nielsen M.R."/>
            <person name="Sondergaard T.E."/>
            <person name="Sorensen J.L."/>
            <person name="Fitzpatrick D.A."/>
            <person name="Frisvad J.C."/>
            <person name="Nielsen K.L."/>
        </authorList>
    </citation>
    <scope>NUCLEOTIDE SEQUENCE</scope>
    <source>
        <strain evidence="2">IBT 29677</strain>
    </source>
</reference>
<dbReference type="OrthoDB" id="5425130at2759"/>
<feature type="compositionally biased region" description="Low complexity" evidence="1">
    <location>
        <begin position="238"/>
        <end position="272"/>
    </location>
</feature>
<proteinExistence type="predicted"/>
<gene>
    <name evidence="2" type="ORF">N7509_007816</name>
</gene>
<feature type="compositionally biased region" description="Pro residues" evidence="1">
    <location>
        <begin position="67"/>
        <end position="82"/>
    </location>
</feature>
<comment type="caution">
    <text evidence="2">The sequence shown here is derived from an EMBL/GenBank/DDBJ whole genome shotgun (WGS) entry which is preliminary data.</text>
</comment>
<feature type="region of interest" description="Disordered" evidence="1">
    <location>
        <begin position="1"/>
        <end position="317"/>
    </location>
</feature>
<accession>A0A9W9VZS6</accession>
<feature type="compositionally biased region" description="Basic and acidic residues" evidence="1">
    <location>
        <begin position="1"/>
        <end position="10"/>
    </location>
</feature>
<feature type="region of interest" description="Disordered" evidence="1">
    <location>
        <begin position="322"/>
        <end position="341"/>
    </location>
</feature>
<protein>
    <submittedName>
        <fullName evidence="2">Uncharacterized protein</fullName>
    </submittedName>
</protein>
<dbReference type="EMBL" id="JAPZBU010000008">
    <property type="protein sequence ID" value="KAJ5392326.1"/>
    <property type="molecule type" value="Genomic_DNA"/>
</dbReference>
<evidence type="ECO:0000256" key="1">
    <source>
        <dbReference type="SAM" id="MobiDB-lite"/>
    </source>
</evidence>
<feature type="compositionally biased region" description="Low complexity" evidence="1">
    <location>
        <begin position="326"/>
        <end position="335"/>
    </location>
</feature>
<feature type="compositionally biased region" description="Low complexity" evidence="1">
    <location>
        <begin position="163"/>
        <end position="182"/>
    </location>
</feature>
<keyword evidence="3" id="KW-1185">Reference proteome</keyword>
<feature type="compositionally biased region" description="Low complexity" evidence="1">
    <location>
        <begin position="199"/>
        <end position="211"/>
    </location>
</feature>
<dbReference type="AlphaFoldDB" id="A0A9W9VZS6"/>
<evidence type="ECO:0000313" key="2">
    <source>
        <dbReference type="EMBL" id="KAJ5392326.1"/>
    </source>
</evidence>
<sequence length="426" mass="44816">MAIFDSEKRPRGLRVPSLTAMKAGTAASVSQFSFHRTKSNEAQTPEEKPAPPLPVQVPVPSSTGFPAPAPAPPPSKQLPTPPQGNSGPKKELPPRPRITSKVPPRRAVGSTKGRPSETSPTSATSQGQGQGQGIRQASSSITPSSPPNKDQPLPPTPSLGLRQAAPTTTPAPTSPQPEQEAASPATIKAPNQGLRHAEPSFSSSTATPTSPQLSKPQPAPVQVQQVQQPLPPTPPVGPQSTGSPEPTAPATAPTASRSLPTQSHQPPIQQNLPPTPPPVTLSPPPTNANAEADEESDALTPLEDFIPTPDGASTPLDLEQMSSNEAAGPPAASGPAQPPSLNDIVDIPAPPLNKVHYACFQDHRNMPIAQNVWCPVPCMTCHKKDQEIRHRCVFCSLRVCGGCFRELQKVKRRDLGVFLKTVDVEK</sequence>
<feature type="compositionally biased region" description="Pro residues" evidence="1">
    <location>
        <begin position="273"/>
        <end position="286"/>
    </location>
</feature>